<sequence>MPVIVVGPQLQIVFVNPAAEQFFSTGAGHLQKQTLKDLIPFGSPVLQLVGQALERRASVNERHVDLTTPRHGEHVADVTVSPLIEPEGTVVITLQERSLAQRIDKQLIARGAVRSMHGMASVLAHEIKNPLAGIRGAAQLIEQQLAPDDHELTQLIQAETDRIRGLIDRFESFGDTRSFPRAPVNIHEVLDRVRRVAESSFGRNVKFIESFDPSLPRVLGDHDQLIQVFLNLVRNAADALPEQGGEITLTTGYRPGVKFGAAVAGERVSLPLEVTVRDNGQGIPSDLMPYIFDPFVTTKRGGSGLGLALVAKIIGDHGGVIECDSVPRRTVFRILLPKASTGVEETTNA</sequence>
<dbReference type="InterPro" id="IPR004358">
    <property type="entry name" value="Sig_transdc_His_kin-like_C"/>
</dbReference>
<dbReference type="SMART" id="SM00388">
    <property type="entry name" value="HisKA"/>
    <property type="match status" value="1"/>
</dbReference>
<accession>A0ABN1F104</accession>
<keyword evidence="6" id="KW-0418">Kinase</keyword>
<dbReference type="CDD" id="cd00130">
    <property type="entry name" value="PAS"/>
    <property type="match status" value="1"/>
</dbReference>
<dbReference type="EC" id="2.7.13.3" evidence="2"/>
<dbReference type="SUPFAM" id="SSF55874">
    <property type="entry name" value="ATPase domain of HSP90 chaperone/DNA topoisomerase II/histidine kinase"/>
    <property type="match status" value="1"/>
</dbReference>
<evidence type="ECO:0000256" key="8">
    <source>
        <dbReference type="ARBA" id="ARBA00023012"/>
    </source>
</evidence>
<evidence type="ECO:0000313" key="11">
    <source>
        <dbReference type="Proteomes" id="UP001499951"/>
    </source>
</evidence>
<dbReference type="PRINTS" id="PR00344">
    <property type="entry name" value="BCTRLSENSOR"/>
</dbReference>
<dbReference type="SUPFAM" id="SSF55785">
    <property type="entry name" value="PYP-like sensor domain (PAS domain)"/>
    <property type="match status" value="1"/>
</dbReference>
<keyword evidence="3" id="KW-0597">Phosphoprotein</keyword>
<dbReference type="InterPro" id="IPR000014">
    <property type="entry name" value="PAS"/>
</dbReference>
<gene>
    <name evidence="10" type="ORF">GCM10008942_29810</name>
</gene>
<comment type="caution">
    <text evidence="10">The sequence shown here is derived from an EMBL/GenBank/DDBJ whole genome shotgun (WGS) entry which is preliminary data.</text>
</comment>
<dbReference type="CDD" id="cd00082">
    <property type="entry name" value="HisKA"/>
    <property type="match status" value="1"/>
</dbReference>
<dbReference type="InterPro" id="IPR003661">
    <property type="entry name" value="HisK_dim/P_dom"/>
</dbReference>
<dbReference type="InterPro" id="IPR013656">
    <property type="entry name" value="PAS_4"/>
</dbReference>
<keyword evidence="8" id="KW-0902">Two-component regulatory system</keyword>
<dbReference type="InterPro" id="IPR036890">
    <property type="entry name" value="HATPase_C_sf"/>
</dbReference>
<keyword evidence="4" id="KW-0808">Transferase</keyword>
<dbReference type="EMBL" id="BAAADD010000008">
    <property type="protein sequence ID" value="GAA0578956.1"/>
    <property type="molecule type" value="Genomic_DNA"/>
</dbReference>
<evidence type="ECO:0000256" key="1">
    <source>
        <dbReference type="ARBA" id="ARBA00000085"/>
    </source>
</evidence>
<dbReference type="SMART" id="SM00387">
    <property type="entry name" value="HATPase_c"/>
    <property type="match status" value="1"/>
</dbReference>
<dbReference type="PROSITE" id="PS50109">
    <property type="entry name" value="HIS_KIN"/>
    <property type="match status" value="1"/>
</dbReference>
<comment type="catalytic activity">
    <reaction evidence="1">
        <text>ATP + protein L-histidine = ADP + protein N-phospho-L-histidine.</text>
        <dbReference type="EC" id="2.7.13.3"/>
    </reaction>
</comment>
<dbReference type="InterPro" id="IPR003594">
    <property type="entry name" value="HATPase_dom"/>
</dbReference>
<dbReference type="PANTHER" id="PTHR43065:SF10">
    <property type="entry name" value="PEROXIDE STRESS-ACTIVATED HISTIDINE KINASE MAK3"/>
    <property type="match status" value="1"/>
</dbReference>
<feature type="domain" description="Histidine kinase" evidence="9">
    <location>
        <begin position="122"/>
        <end position="340"/>
    </location>
</feature>
<dbReference type="Proteomes" id="UP001499951">
    <property type="component" value="Unassembled WGS sequence"/>
</dbReference>
<dbReference type="InterPro" id="IPR035965">
    <property type="entry name" value="PAS-like_dom_sf"/>
</dbReference>
<dbReference type="InterPro" id="IPR036097">
    <property type="entry name" value="HisK_dim/P_sf"/>
</dbReference>
<evidence type="ECO:0000259" key="9">
    <source>
        <dbReference type="PROSITE" id="PS50109"/>
    </source>
</evidence>
<dbReference type="Gene3D" id="3.30.565.10">
    <property type="entry name" value="Histidine kinase-like ATPase, C-terminal domain"/>
    <property type="match status" value="1"/>
</dbReference>
<reference evidence="10 11" key="1">
    <citation type="journal article" date="2019" name="Int. J. Syst. Evol. Microbiol.">
        <title>The Global Catalogue of Microorganisms (GCM) 10K type strain sequencing project: providing services to taxonomists for standard genome sequencing and annotation.</title>
        <authorList>
            <consortium name="The Broad Institute Genomics Platform"/>
            <consortium name="The Broad Institute Genome Sequencing Center for Infectious Disease"/>
            <person name="Wu L."/>
            <person name="Ma J."/>
        </authorList>
    </citation>
    <scope>NUCLEOTIDE SEQUENCE [LARGE SCALE GENOMIC DNA]</scope>
    <source>
        <strain evidence="10 11">JCM 15089</strain>
    </source>
</reference>
<dbReference type="Gene3D" id="1.10.287.130">
    <property type="match status" value="1"/>
</dbReference>
<evidence type="ECO:0000313" key="10">
    <source>
        <dbReference type="EMBL" id="GAA0578956.1"/>
    </source>
</evidence>
<evidence type="ECO:0000256" key="5">
    <source>
        <dbReference type="ARBA" id="ARBA00022741"/>
    </source>
</evidence>
<protein>
    <recommendedName>
        <fullName evidence="2">histidine kinase</fullName>
        <ecNumber evidence="2">2.7.13.3</ecNumber>
    </recommendedName>
</protein>
<dbReference type="InterPro" id="IPR005467">
    <property type="entry name" value="His_kinase_dom"/>
</dbReference>
<keyword evidence="11" id="KW-1185">Reference proteome</keyword>
<evidence type="ECO:0000256" key="4">
    <source>
        <dbReference type="ARBA" id="ARBA00022679"/>
    </source>
</evidence>
<dbReference type="Pfam" id="PF08448">
    <property type="entry name" value="PAS_4"/>
    <property type="match status" value="1"/>
</dbReference>
<dbReference type="Pfam" id="PF02518">
    <property type="entry name" value="HATPase_c"/>
    <property type="match status" value="1"/>
</dbReference>
<keyword evidence="5" id="KW-0547">Nucleotide-binding</keyword>
<evidence type="ECO:0000256" key="6">
    <source>
        <dbReference type="ARBA" id="ARBA00022777"/>
    </source>
</evidence>
<evidence type="ECO:0000256" key="3">
    <source>
        <dbReference type="ARBA" id="ARBA00022553"/>
    </source>
</evidence>
<evidence type="ECO:0000256" key="7">
    <source>
        <dbReference type="ARBA" id="ARBA00022840"/>
    </source>
</evidence>
<dbReference type="Gene3D" id="3.30.450.20">
    <property type="entry name" value="PAS domain"/>
    <property type="match status" value="1"/>
</dbReference>
<dbReference type="SUPFAM" id="SSF47384">
    <property type="entry name" value="Homodimeric domain of signal transducing histidine kinase"/>
    <property type="match status" value="1"/>
</dbReference>
<name>A0ABN1F104_9PROT</name>
<organism evidence="10 11">
    <name type="scientific">Rhizomicrobium electricum</name>
    <dbReference type="NCBI Taxonomy" id="480070"/>
    <lineage>
        <taxon>Bacteria</taxon>
        <taxon>Pseudomonadati</taxon>
        <taxon>Pseudomonadota</taxon>
        <taxon>Alphaproteobacteria</taxon>
        <taxon>Micropepsales</taxon>
        <taxon>Micropepsaceae</taxon>
        <taxon>Rhizomicrobium</taxon>
    </lineage>
</organism>
<keyword evidence="7 10" id="KW-0067">ATP-binding</keyword>
<dbReference type="PANTHER" id="PTHR43065">
    <property type="entry name" value="SENSOR HISTIDINE KINASE"/>
    <property type="match status" value="1"/>
</dbReference>
<evidence type="ECO:0000256" key="2">
    <source>
        <dbReference type="ARBA" id="ARBA00012438"/>
    </source>
</evidence>
<dbReference type="Pfam" id="PF00512">
    <property type="entry name" value="HisKA"/>
    <property type="match status" value="1"/>
</dbReference>
<dbReference type="GO" id="GO:0005524">
    <property type="term" value="F:ATP binding"/>
    <property type="evidence" value="ECO:0007669"/>
    <property type="project" value="UniProtKB-KW"/>
</dbReference>
<proteinExistence type="predicted"/>